<dbReference type="FunFam" id="2.60.40.10:FF:000028">
    <property type="entry name" value="Neuronal cell adhesion molecule"/>
    <property type="match status" value="1"/>
</dbReference>
<keyword evidence="1" id="KW-0677">Repeat</keyword>
<dbReference type="InterPro" id="IPR036116">
    <property type="entry name" value="FN3_sf"/>
</dbReference>
<proteinExistence type="predicted"/>
<feature type="region of interest" description="Disordered" evidence="2">
    <location>
        <begin position="580"/>
        <end position="600"/>
    </location>
</feature>
<dbReference type="GO" id="GO:0016020">
    <property type="term" value="C:membrane"/>
    <property type="evidence" value="ECO:0007669"/>
    <property type="project" value="UniProtKB-SubCell"/>
</dbReference>
<reference evidence="4 5" key="1">
    <citation type="submission" date="2018-11" db="EMBL/GenBank/DDBJ databases">
        <authorList>
            <consortium name="Pathogen Informatics"/>
        </authorList>
    </citation>
    <scope>NUCLEOTIDE SEQUENCE [LARGE SCALE GENOMIC DNA]</scope>
</reference>
<dbReference type="EMBL" id="UYWW01002134">
    <property type="protein sequence ID" value="VDM11433.1"/>
    <property type="molecule type" value="Genomic_DNA"/>
</dbReference>
<dbReference type="InParanoid" id="A0A3P7DPM8"/>
<protein>
    <recommendedName>
        <fullName evidence="3">Fibronectin type-III domain-containing protein</fullName>
    </recommendedName>
</protein>
<sequence>LISDLRVLAHDGDLSVEWNSEKTSHGIFGYRIQYRTDNTGWTSYGQIVPYVGDNKHYTQQLTGLQQGSMYHIHIQVLDRNSYVMYTSPEVSARTVCSAPTHPPSHLQLQAADPRHIRVSWAQPPQSTWQCNDIQVELEITEPQGIAPVFLNGYQTSHVLNSDANQQWSVRIRAKNSAGTSAWSQIASVRTPPTGELIIGPSVSYRHGIPVLTWTSKERLDDLIQTYQIEYRTSVDSTWQRLPEQVPYTGWQRPYSVDLSELPTGHNYQIRIHAVDANNGIAYTSSAVNVQTQIKCSVPRRAPLDVQATSLGPTQIRVSWKELHESEWNCNRLWYVVKYSTPHNQGFKNLTRGENHVIFDSEPYTRWTFEVQAANPAGETHWSHPVTVQTEGTAPGPISDLRIYPQSSDTLQLSWRQPQNPYGQITGYEVTYQLLSKGMCDQVTERPITVTSDKPSFTLQGLLPHSKYRISVAARTNIAGKPVSQEVQTHEATPSGAPVYIRITNVLPTEVAVVWQAPACLQTNGEITEYEFEATPLERPDYETDSTVRQVVRGTRTKITGLSPYTKYLVRIRAFTRKGPGPWSEPVQFQTAAAPEIPAPP</sequence>
<dbReference type="PRINTS" id="PR00014">
    <property type="entry name" value="FNTYPEIII"/>
</dbReference>
<dbReference type="PANTHER" id="PTHR46957">
    <property type="entry name" value="CYTOKINE RECEPTOR"/>
    <property type="match status" value="1"/>
</dbReference>
<name>A0A3P7DPM8_WUCBA</name>
<feature type="domain" description="Fibronectin type-III" evidence="3">
    <location>
        <begin position="1"/>
        <end position="100"/>
    </location>
</feature>
<dbReference type="Pfam" id="PF00041">
    <property type="entry name" value="fn3"/>
    <property type="match status" value="3"/>
</dbReference>
<dbReference type="PROSITE" id="PS50853">
    <property type="entry name" value="FN3"/>
    <property type="match status" value="5"/>
</dbReference>
<evidence type="ECO:0000256" key="1">
    <source>
        <dbReference type="ARBA" id="ARBA00022737"/>
    </source>
</evidence>
<feature type="non-terminal residue" evidence="4">
    <location>
        <position position="600"/>
    </location>
</feature>
<dbReference type="InterPro" id="IPR013783">
    <property type="entry name" value="Ig-like_fold"/>
</dbReference>
<evidence type="ECO:0000313" key="5">
    <source>
        <dbReference type="Proteomes" id="UP000270924"/>
    </source>
</evidence>
<dbReference type="PANTHER" id="PTHR46957:SF3">
    <property type="entry name" value="CYTOKINE RECEPTOR"/>
    <property type="match status" value="1"/>
</dbReference>
<keyword evidence="5" id="KW-1185">Reference proteome</keyword>
<evidence type="ECO:0000313" key="4">
    <source>
        <dbReference type="EMBL" id="VDM11433.1"/>
    </source>
</evidence>
<dbReference type="OMA" id="RIFFWIN"/>
<feature type="domain" description="Fibronectin type-III" evidence="3">
    <location>
        <begin position="496"/>
        <end position="593"/>
    </location>
</feature>
<feature type="non-terminal residue" evidence="4">
    <location>
        <position position="1"/>
    </location>
</feature>
<dbReference type="CDD" id="cd00063">
    <property type="entry name" value="FN3"/>
    <property type="match status" value="5"/>
</dbReference>
<evidence type="ECO:0000259" key="3">
    <source>
        <dbReference type="PROSITE" id="PS50853"/>
    </source>
</evidence>
<dbReference type="Gene3D" id="2.60.40.10">
    <property type="entry name" value="Immunoglobulins"/>
    <property type="match status" value="6"/>
</dbReference>
<dbReference type="InterPro" id="IPR050713">
    <property type="entry name" value="RTP_Phos/Ushers"/>
</dbReference>
<evidence type="ECO:0000256" key="2">
    <source>
        <dbReference type="SAM" id="MobiDB-lite"/>
    </source>
</evidence>
<feature type="domain" description="Fibronectin type-III" evidence="3">
    <location>
        <begin position="301"/>
        <end position="392"/>
    </location>
</feature>
<dbReference type="Proteomes" id="UP000270924">
    <property type="component" value="Unassembled WGS sequence"/>
</dbReference>
<organism evidence="4 5">
    <name type="scientific">Wuchereria bancrofti</name>
    <dbReference type="NCBI Taxonomy" id="6293"/>
    <lineage>
        <taxon>Eukaryota</taxon>
        <taxon>Metazoa</taxon>
        <taxon>Ecdysozoa</taxon>
        <taxon>Nematoda</taxon>
        <taxon>Chromadorea</taxon>
        <taxon>Rhabditida</taxon>
        <taxon>Spirurina</taxon>
        <taxon>Spiruromorpha</taxon>
        <taxon>Filarioidea</taxon>
        <taxon>Onchocercidae</taxon>
        <taxon>Wuchereria</taxon>
    </lineage>
</organism>
<dbReference type="InterPro" id="IPR003961">
    <property type="entry name" value="FN3_dom"/>
</dbReference>
<dbReference type="OrthoDB" id="5831260at2759"/>
<gene>
    <name evidence="4" type="ORF">WBA_LOCUS4819</name>
</gene>
<dbReference type="AlphaFoldDB" id="A0A3P7DPM8"/>
<feature type="domain" description="Fibronectin type-III" evidence="3">
    <location>
        <begin position="396"/>
        <end position="495"/>
    </location>
</feature>
<accession>A0A3P7DPM8</accession>
<dbReference type="SMART" id="SM00060">
    <property type="entry name" value="FN3"/>
    <property type="match status" value="6"/>
</dbReference>
<feature type="domain" description="Fibronectin type-III" evidence="3">
    <location>
        <begin position="102"/>
        <end position="193"/>
    </location>
</feature>
<dbReference type="SUPFAM" id="SSF49265">
    <property type="entry name" value="Fibronectin type III"/>
    <property type="match status" value="3"/>
</dbReference>